<dbReference type="SUPFAM" id="SSF52540">
    <property type="entry name" value="P-loop containing nucleoside triphosphate hydrolases"/>
    <property type="match status" value="1"/>
</dbReference>
<feature type="region of interest" description="Disordered" evidence="2">
    <location>
        <begin position="34"/>
        <end position="60"/>
    </location>
</feature>
<keyword evidence="4" id="KW-1185">Reference proteome</keyword>
<feature type="coiled-coil region" evidence="1">
    <location>
        <begin position="571"/>
        <end position="598"/>
    </location>
</feature>
<evidence type="ECO:0000256" key="1">
    <source>
        <dbReference type="SAM" id="Coils"/>
    </source>
</evidence>
<name>A0ABS5Z3V3_9ACTN</name>
<protein>
    <submittedName>
        <fullName evidence="3">Uncharacterized protein</fullName>
    </submittedName>
</protein>
<keyword evidence="1" id="KW-0175">Coiled coil</keyword>
<dbReference type="InterPro" id="IPR027417">
    <property type="entry name" value="P-loop_NTPase"/>
</dbReference>
<reference evidence="3 4" key="1">
    <citation type="submission" date="2021-06" db="EMBL/GenBank/DDBJ databases">
        <title>Actinoplanes lichenicola sp. nov., and Actinoplanes ovalisporus sp. nov., isolated from lichen in Thailand.</title>
        <authorList>
            <person name="Saeng-In P."/>
            <person name="Kanchanasin P."/>
            <person name="Yuki M."/>
            <person name="Kudo T."/>
            <person name="Ohkuma M."/>
            <person name="Phongsopitanun W."/>
            <person name="Tanasupawat S."/>
        </authorList>
    </citation>
    <scope>NUCLEOTIDE SEQUENCE [LARGE SCALE GENOMIC DNA]</scope>
    <source>
        <strain evidence="3 4">NBRC 110975</strain>
    </source>
</reference>
<evidence type="ECO:0000313" key="4">
    <source>
        <dbReference type="Proteomes" id="UP001519654"/>
    </source>
</evidence>
<comment type="caution">
    <text evidence="3">The sequence shown here is derived from an EMBL/GenBank/DDBJ whole genome shotgun (WGS) entry which is preliminary data.</text>
</comment>
<sequence length="1483" mass="160966">MSDQVAASEPISQAATAMLDRLSTVPGAAEVRNTLLPSPAEPPPAEAEASPVAASAEESLSADDEQAFWDAVYPQLFDSNDKPRSLGWELLNAGHARDIRQRTTHRVASALLDVLAEKAVSTGSLPRVEHVLVPACVAVIHTEHADLVAEAIGLVVRQAAPSSVQVTLLTADTGRYESVVRQLLLRAITGLLDAASVRNDRVKAASCVEAAATLAENLTQAQTKSLWDRFESFNLESSLALDELRARADPTRRPDLAGLSTTDRTALLNAAQAFQAQTAADICKRNRTIIVEQARTWLAQQLGSKVSEYRAPAVSHPATQHPRNRLNKRDVEDAIAGNQPAVARCRQALEPFLVRGRSMAAEEWDAYLDAQASRLPDAADKWRRMTRPSPEVCWNLAVFDTKRKFAGVGAYKHLDEGLKSWRADTDMVLLGIWLALQATEDGQSGDDEPTRFFTTWAREVPEPRVLLAALAMANTDIPTGFDGAEVALRHWGQLADPVPLRFDSGQRSAPSMVDEVRKESRYTQRWQRCLLAGMAAKLGPAPRQTVLVALAETSEKDPDHTVANETWARVIEYARDRLDQQSEELVQLERRVKGLAEGDNRRPGVRSRIQHTKKGLSDAKYAFRAPGSGALRFAAKWRDERLARSVKEVLDHHAIPTSKEQDKLLSSLLPGGPVQPPPNVRPEIAELLPKLTAASDPASVAALARSVESALVYVGVDTRVRELVHQVFSALGQLSEGVRPEDARDLLDRVGRIAAELKSSDAGEESLAALLGAVRRASDFAVNHLVEAPPPHAALPAYWVGLSREAEPPQAVVEVSGTREVELQQVELSGGVSSLALGNVAAGESYTVAVPVAVDLHAPQESVDIQLDLAWSWGYVTGRRRSVTVTAPVSSWDALLADSGVAGLEIPDEFVINEPLSRSQVVSGLFQGRGDHLEQVLRNYVDRLPAVPVCFHGIRKVGKSSLLNKVIVELADAGRRVDLVTAQGLQPAHQTLGAIVANLCRRISGEARLPLPAVPPLPDNPTLFLEEFLDAYADLGKAASGSAPVLVIDEFQCLYTAECAPLLDLIRMMAESRRCGFIFAAVEGPGGLPTTTGLLVEPRRVDFLDATEVTQLVKSVLSGRPVIVPDDVHGVLFEESAGHPNFTSAIIKGALRLANAGRRNVICVNDVWDASQDIATNQQYMFDVSWFDASLLNEQERAVAVDLAHTLPTPRAWMSVADVIKRSERDVRSTLRALEGANVIESRPAPGGELQIRIRGGVLERYLRLLHGARLEVSPDKSKKPVGLFVDVENIIGAAQSPEELADQLIAFARRFGSVAPPVAVATRYSLSLVGWDLRAVEAAFVARQIRFEMPPPSIESKENAADMALQPFITGLAEQYNLAEVVIVSGDHFFIPTAMGLLKGVEGRGRAASGLRVHVVAGYSRDSKAGNFGTPWMATVDERRLTCQILGLDGPDLVLWDADEVLKDPAMARSVTPEKFQEEIRG</sequence>
<evidence type="ECO:0000256" key="2">
    <source>
        <dbReference type="SAM" id="MobiDB-lite"/>
    </source>
</evidence>
<dbReference type="EMBL" id="JAHKKG010000015">
    <property type="protein sequence ID" value="MBU2669618.1"/>
    <property type="molecule type" value="Genomic_DNA"/>
</dbReference>
<organism evidence="3 4">
    <name type="scientific">Paractinoplanes bogorensis</name>
    <dbReference type="NCBI Taxonomy" id="1610840"/>
    <lineage>
        <taxon>Bacteria</taxon>
        <taxon>Bacillati</taxon>
        <taxon>Actinomycetota</taxon>
        <taxon>Actinomycetes</taxon>
        <taxon>Micromonosporales</taxon>
        <taxon>Micromonosporaceae</taxon>
        <taxon>Paractinoplanes</taxon>
    </lineage>
</organism>
<gene>
    <name evidence="3" type="ORF">KOI35_39520</name>
</gene>
<dbReference type="Proteomes" id="UP001519654">
    <property type="component" value="Unassembled WGS sequence"/>
</dbReference>
<feature type="compositionally biased region" description="Low complexity" evidence="2">
    <location>
        <begin position="46"/>
        <end position="59"/>
    </location>
</feature>
<proteinExistence type="predicted"/>
<accession>A0ABS5Z3V3</accession>
<dbReference type="Gene3D" id="3.40.50.300">
    <property type="entry name" value="P-loop containing nucleotide triphosphate hydrolases"/>
    <property type="match status" value="1"/>
</dbReference>
<evidence type="ECO:0000313" key="3">
    <source>
        <dbReference type="EMBL" id="MBU2669618.1"/>
    </source>
</evidence>